<dbReference type="EMBL" id="JALLPB020000132">
    <property type="protein sequence ID" value="KAL3816773.1"/>
    <property type="molecule type" value="Genomic_DNA"/>
</dbReference>
<name>A0ABD3RX11_9STRA</name>
<sequence>MTTMSIGVVASVTLLLFLSTTSMNMTMSGANALSQSIVVIGLNPALQKRFVLPIDTDLEPGNVHRCARLDIGVGGKGQDVGVALSCLMQSSTKKREEEEKVGDEKETAPCDVSSRVIMAQFLGAGAEGDAVSSALRYRHGLVDDSLTIRNVAPLRTCTTIVGANRATELVETSGTVTNEEMMELMDKIDELTSGGDGKGADCVCVMGSMPPGCPEDTYATMISRLADHGSLVLVDSVIGLDPLLGSLKSIYDNDDDEYDSSNKNGGGYAVLKLNAAELCKLASVTKSGGEGCQVAYEELSIASRKFVAKYANAMGGLEYLCVTDGKFPGYVVEVPKSTSSAASGGGESFRTWQLPTVDLSNRGTLYPIGAGDTVSGATLAAMQYLRRGGFIEGRGGGVVPSEVGKLLSEKKAEWSGDIGGGILKSEDDDSSRDIVTAFAFGLACGSASCLREDNSVFDVDDAMSFFGDMSKPIVRSITSMDV</sequence>
<dbReference type="Gene3D" id="3.40.1190.20">
    <property type="match status" value="1"/>
</dbReference>
<proteinExistence type="predicted"/>
<dbReference type="Proteomes" id="UP001530377">
    <property type="component" value="Unassembled WGS sequence"/>
</dbReference>
<reference evidence="2 3" key="1">
    <citation type="submission" date="2024-10" db="EMBL/GenBank/DDBJ databases">
        <title>Updated reference genomes for cyclostephanoid diatoms.</title>
        <authorList>
            <person name="Roberts W.R."/>
            <person name="Alverson A.J."/>
        </authorList>
    </citation>
    <scope>NUCLEOTIDE SEQUENCE [LARGE SCALE GENOMIC DNA]</scope>
    <source>
        <strain evidence="2 3">AJA228-03</strain>
    </source>
</reference>
<dbReference type="SUPFAM" id="SSF53613">
    <property type="entry name" value="Ribokinase-like"/>
    <property type="match status" value="1"/>
</dbReference>
<accession>A0ABD3RX11</accession>
<evidence type="ECO:0000256" key="1">
    <source>
        <dbReference type="SAM" id="SignalP"/>
    </source>
</evidence>
<comment type="caution">
    <text evidence="2">The sequence shown here is derived from an EMBL/GenBank/DDBJ whole genome shotgun (WGS) entry which is preliminary data.</text>
</comment>
<dbReference type="PANTHER" id="PTHR46566">
    <property type="entry name" value="1-PHOSPHOFRUCTOKINASE-RELATED"/>
    <property type="match status" value="1"/>
</dbReference>
<dbReference type="InterPro" id="IPR029056">
    <property type="entry name" value="Ribokinase-like"/>
</dbReference>
<keyword evidence="3" id="KW-1185">Reference proteome</keyword>
<keyword evidence="1" id="KW-0732">Signal</keyword>
<gene>
    <name evidence="2" type="ORF">ACHAXA_001511</name>
</gene>
<evidence type="ECO:0008006" key="4">
    <source>
        <dbReference type="Google" id="ProtNLM"/>
    </source>
</evidence>
<dbReference type="PANTHER" id="PTHR46566:SF2">
    <property type="entry name" value="ATP-DEPENDENT 6-PHOSPHOFRUCTOKINASE ISOZYME 2"/>
    <property type="match status" value="1"/>
</dbReference>
<evidence type="ECO:0000313" key="2">
    <source>
        <dbReference type="EMBL" id="KAL3816773.1"/>
    </source>
</evidence>
<feature type="chain" id="PRO_5044796798" description="Carbohydrate kinase PfkB domain-containing protein" evidence="1">
    <location>
        <begin position="23"/>
        <end position="482"/>
    </location>
</feature>
<feature type="signal peptide" evidence="1">
    <location>
        <begin position="1"/>
        <end position="22"/>
    </location>
</feature>
<dbReference type="AlphaFoldDB" id="A0ABD3RX11"/>
<protein>
    <recommendedName>
        <fullName evidence="4">Carbohydrate kinase PfkB domain-containing protein</fullName>
    </recommendedName>
</protein>
<organism evidence="2 3">
    <name type="scientific">Cyclostephanos tholiformis</name>
    <dbReference type="NCBI Taxonomy" id="382380"/>
    <lineage>
        <taxon>Eukaryota</taxon>
        <taxon>Sar</taxon>
        <taxon>Stramenopiles</taxon>
        <taxon>Ochrophyta</taxon>
        <taxon>Bacillariophyta</taxon>
        <taxon>Coscinodiscophyceae</taxon>
        <taxon>Thalassiosirophycidae</taxon>
        <taxon>Stephanodiscales</taxon>
        <taxon>Stephanodiscaceae</taxon>
        <taxon>Cyclostephanos</taxon>
    </lineage>
</organism>
<evidence type="ECO:0000313" key="3">
    <source>
        <dbReference type="Proteomes" id="UP001530377"/>
    </source>
</evidence>